<dbReference type="OrthoDB" id="9944794at2"/>
<dbReference type="RefSeq" id="WP_066893680.1">
    <property type="nucleotide sequence ID" value="NZ_LZDN01000039.1"/>
</dbReference>
<accession>A0A1B8PIH0</accession>
<proteinExistence type="predicted"/>
<name>A0A1B8PIH0_MORNO</name>
<organism evidence="1 2">
    <name type="scientific">Moraxella nonliquefaciens</name>
    <dbReference type="NCBI Taxonomy" id="478"/>
    <lineage>
        <taxon>Bacteria</taxon>
        <taxon>Pseudomonadati</taxon>
        <taxon>Pseudomonadota</taxon>
        <taxon>Gammaproteobacteria</taxon>
        <taxon>Moraxellales</taxon>
        <taxon>Moraxellaceae</taxon>
        <taxon>Moraxella</taxon>
    </lineage>
</organism>
<reference evidence="1 2" key="1">
    <citation type="submission" date="2016-06" db="EMBL/GenBank/DDBJ databases">
        <title>Draft genome of Moraxella nonliquefaciens CCUG 60284.</title>
        <authorList>
            <person name="Salva-Serra F."/>
            <person name="Engstrom-Jakobsson H."/>
            <person name="Thorell K."/>
            <person name="Gonzales-Siles L."/>
            <person name="Karlsson R."/>
            <person name="Boulund F."/>
            <person name="Engstrand L."/>
            <person name="Kristiansson E."/>
            <person name="Moore E."/>
        </authorList>
    </citation>
    <scope>NUCLEOTIDE SEQUENCE [LARGE SCALE GENOMIC DNA]</scope>
    <source>
        <strain evidence="1 2">CCUG 60284</strain>
    </source>
</reference>
<sequence>MTVKLNQQELNWVANEFQNDRTVQEIAIDTGMSVNNVKRALAEKGLLSLSWYKTTDEIQMLNYLKAMGVNNLIDLRDIL</sequence>
<dbReference type="Proteomes" id="UP000092671">
    <property type="component" value="Unassembled WGS sequence"/>
</dbReference>
<gene>
    <name evidence="1" type="ORF">A9Z60_03555</name>
</gene>
<dbReference type="AlphaFoldDB" id="A0A1B8PIH0"/>
<evidence type="ECO:0000313" key="2">
    <source>
        <dbReference type="Proteomes" id="UP000092671"/>
    </source>
</evidence>
<protein>
    <submittedName>
        <fullName evidence="1">Uncharacterized protein</fullName>
    </submittedName>
</protein>
<comment type="caution">
    <text evidence="1">The sequence shown here is derived from an EMBL/GenBank/DDBJ whole genome shotgun (WGS) entry which is preliminary data.</text>
</comment>
<evidence type="ECO:0000313" key="1">
    <source>
        <dbReference type="EMBL" id="OBX49457.1"/>
    </source>
</evidence>
<dbReference type="EMBL" id="LZDN01000039">
    <property type="protein sequence ID" value="OBX49457.1"/>
    <property type="molecule type" value="Genomic_DNA"/>
</dbReference>